<protein>
    <recommendedName>
        <fullName evidence="4">PB1 domain-containing protein</fullName>
    </recommendedName>
</protein>
<dbReference type="AlphaFoldDB" id="A0ABC9ANN9"/>
<evidence type="ECO:0000256" key="1">
    <source>
        <dbReference type="SAM" id="MobiDB-lite"/>
    </source>
</evidence>
<proteinExistence type="predicted"/>
<evidence type="ECO:0000313" key="2">
    <source>
        <dbReference type="EMBL" id="CAL4983816.1"/>
    </source>
</evidence>
<feature type="region of interest" description="Disordered" evidence="1">
    <location>
        <begin position="156"/>
        <end position="279"/>
    </location>
</feature>
<sequence>MGTAAPDHPDWLPAGMDPKTSYFLEIHIKANHRTCRPETSCYKFSKVQDSDVCNFMDFVREIVDKCPHGYQELVHVFYYDDVTKGSSQVTSDQELLEMFSKHADRKVVHITITYTEPRDMPIPCMCFHPKISEVLDIPCTPSIACPSIAAASQSSQPLFSQHTNPTTSQPRTSQQPAEPSYAVDHDPDDESDDDPDDDGYLANPEPHNEHVGVDDEELYLPAPAPKTHVGGDDVGEQSKSESESDPESNSESDVEYEEEDGLIGADPLPPMPNVAYDRDDPPMSVGSLYPNIAQFRLALSQHAIKNEFEYMCSTK</sequence>
<dbReference type="Proteomes" id="UP001497457">
    <property type="component" value="Chromosome 22rd"/>
</dbReference>
<name>A0ABC9ANN9_9POAL</name>
<feature type="compositionally biased region" description="Polar residues" evidence="1">
    <location>
        <begin position="158"/>
        <end position="177"/>
    </location>
</feature>
<accession>A0ABC9ANN9</accession>
<dbReference type="EMBL" id="OZ075132">
    <property type="protein sequence ID" value="CAL4983816.1"/>
    <property type="molecule type" value="Genomic_DNA"/>
</dbReference>
<evidence type="ECO:0000313" key="3">
    <source>
        <dbReference type="Proteomes" id="UP001497457"/>
    </source>
</evidence>
<keyword evidence="3" id="KW-1185">Reference proteome</keyword>
<feature type="compositionally biased region" description="Acidic residues" evidence="1">
    <location>
        <begin position="186"/>
        <end position="199"/>
    </location>
</feature>
<reference evidence="2 3" key="2">
    <citation type="submission" date="2024-10" db="EMBL/GenBank/DDBJ databases">
        <authorList>
            <person name="Ryan C."/>
        </authorList>
    </citation>
    <scope>NUCLEOTIDE SEQUENCE [LARGE SCALE GENOMIC DNA]</scope>
</reference>
<gene>
    <name evidence="2" type="ORF">URODEC1_LOCUS57227</name>
</gene>
<reference evidence="3" key="1">
    <citation type="submission" date="2024-06" db="EMBL/GenBank/DDBJ databases">
        <authorList>
            <person name="Ryan C."/>
        </authorList>
    </citation>
    <scope>NUCLEOTIDE SEQUENCE [LARGE SCALE GENOMIC DNA]</scope>
</reference>
<evidence type="ECO:0008006" key="4">
    <source>
        <dbReference type="Google" id="ProtNLM"/>
    </source>
</evidence>
<feature type="compositionally biased region" description="Acidic residues" evidence="1">
    <location>
        <begin position="243"/>
        <end position="261"/>
    </location>
</feature>
<organism evidence="2 3">
    <name type="scientific">Urochloa decumbens</name>
    <dbReference type="NCBI Taxonomy" id="240449"/>
    <lineage>
        <taxon>Eukaryota</taxon>
        <taxon>Viridiplantae</taxon>
        <taxon>Streptophyta</taxon>
        <taxon>Embryophyta</taxon>
        <taxon>Tracheophyta</taxon>
        <taxon>Spermatophyta</taxon>
        <taxon>Magnoliopsida</taxon>
        <taxon>Liliopsida</taxon>
        <taxon>Poales</taxon>
        <taxon>Poaceae</taxon>
        <taxon>PACMAD clade</taxon>
        <taxon>Panicoideae</taxon>
        <taxon>Panicodae</taxon>
        <taxon>Paniceae</taxon>
        <taxon>Melinidinae</taxon>
        <taxon>Urochloa</taxon>
    </lineage>
</organism>